<sequence length="29" mass="3496">MADFSDSEDRLLFRLAKAHVALYRKISWR</sequence>
<organism evidence="1 2">
    <name type="scientific">Phytophthora infestans</name>
    <name type="common">Potato late blight agent</name>
    <name type="synonym">Botrytis infestans</name>
    <dbReference type="NCBI Taxonomy" id="4787"/>
    <lineage>
        <taxon>Eukaryota</taxon>
        <taxon>Sar</taxon>
        <taxon>Stramenopiles</taxon>
        <taxon>Oomycota</taxon>
        <taxon>Peronosporomycetes</taxon>
        <taxon>Peronosporales</taxon>
        <taxon>Peronosporaceae</taxon>
        <taxon>Phytophthora</taxon>
    </lineage>
</organism>
<keyword evidence="2" id="KW-1185">Reference proteome</keyword>
<dbReference type="AlphaFoldDB" id="A0A833WMG2"/>
<evidence type="ECO:0000313" key="2">
    <source>
        <dbReference type="Proteomes" id="UP000602510"/>
    </source>
</evidence>
<name>A0A833WMG2_PHYIN</name>
<reference evidence="1" key="1">
    <citation type="submission" date="2020-04" db="EMBL/GenBank/DDBJ databases">
        <title>Hybrid Assembly of Korean Phytophthora infestans isolates.</title>
        <authorList>
            <person name="Prokchorchik M."/>
            <person name="Lee Y."/>
            <person name="Seo J."/>
            <person name="Cho J.-H."/>
            <person name="Park Y.-E."/>
            <person name="Jang D.-C."/>
            <person name="Im J.-S."/>
            <person name="Choi J.-G."/>
            <person name="Park H.-J."/>
            <person name="Lee G.-B."/>
            <person name="Lee Y.-G."/>
            <person name="Hong S.-Y."/>
            <person name="Cho K."/>
            <person name="Sohn K.H."/>
        </authorList>
    </citation>
    <scope>NUCLEOTIDE SEQUENCE</scope>
    <source>
        <strain evidence="1">KR_1_A1</strain>
    </source>
</reference>
<gene>
    <name evidence="1" type="ORF">GN244_ATG02090</name>
</gene>
<proteinExistence type="predicted"/>
<dbReference type="EMBL" id="WSZM01000043">
    <property type="protein sequence ID" value="KAF4045637.1"/>
    <property type="molecule type" value="Genomic_DNA"/>
</dbReference>
<comment type="caution">
    <text evidence="1">The sequence shown here is derived from an EMBL/GenBank/DDBJ whole genome shotgun (WGS) entry which is preliminary data.</text>
</comment>
<protein>
    <submittedName>
        <fullName evidence="1">Uncharacterized protein</fullName>
    </submittedName>
</protein>
<dbReference type="Proteomes" id="UP000602510">
    <property type="component" value="Unassembled WGS sequence"/>
</dbReference>
<evidence type="ECO:0000313" key="1">
    <source>
        <dbReference type="EMBL" id="KAF4045637.1"/>
    </source>
</evidence>
<accession>A0A833WMG2</accession>